<dbReference type="InterPro" id="IPR050090">
    <property type="entry name" value="Tyrosine_recombinase_XerCD"/>
</dbReference>
<dbReference type="PANTHER" id="PTHR30349:SF64">
    <property type="entry name" value="PROPHAGE INTEGRASE INTD-RELATED"/>
    <property type="match status" value="1"/>
</dbReference>
<comment type="caution">
    <text evidence="3">The sequence shown here is derived from an EMBL/GenBank/DDBJ whole genome shotgun (WGS) entry which is preliminary data.</text>
</comment>
<dbReference type="SUPFAM" id="SSF56349">
    <property type="entry name" value="DNA breaking-rejoining enzymes"/>
    <property type="match status" value="1"/>
</dbReference>
<name>A0ABR4YJ04_9BACT</name>
<dbReference type="Pfam" id="PF00589">
    <property type="entry name" value="Phage_integrase"/>
    <property type="match status" value="1"/>
</dbReference>
<dbReference type="Proteomes" id="UP000030889">
    <property type="component" value="Unassembled WGS sequence"/>
</dbReference>
<dbReference type="Gene3D" id="1.10.443.10">
    <property type="entry name" value="Intergrase catalytic core"/>
    <property type="match status" value="1"/>
</dbReference>
<accession>A0ABR4YJ04</accession>
<reference evidence="3 4" key="1">
    <citation type="submission" date="2014-09" db="EMBL/GenBank/DDBJ databases">
        <title>Alistipes sp. 627, sp. nov., a novel member of the family Rikenellaceae isolated from human faeces.</title>
        <authorList>
            <person name="Shkoporov A.N."/>
            <person name="Chaplin A.V."/>
            <person name="Motuzova O.V."/>
            <person name="Kafarskaia L.I."/>
            <person name="Khokhlova E.V."/>
            <person name="Efimov B.A."/>
        </authorList>
    </citation>
    <scope>NUCLEOTIDE SEQUENCE [LARGE SCALE GENOMIC DNA]</scope>
    <source>
        <strain evidence="3 4">627</strain>
    </source>
</reference>
<dbReference type="InterPro" id="IPR013762">
    <property type="entry name" value="Integrase-like_cat_sf"/>
</dbReference>
<organism evidence="3 4">
    <name type="scientific">Alistipes inops</name>
    <dbReference type="NCBI Taxonomy" id="1501391"/>
    <lineage>
        <taxon>Bacteria</taxon>
        <taxon>Pseudomonadati</taxon>
        <taxon>Bacteroidota</taxon>
        <taxon>Bacteroidia</taxon>
        <taxon>Bacteroidales</taxon>
        <taxon>Rikenellaceae</taxon>
        <taxon>Alistipes</taxon>
    </lineage>
</organism>
<dbReference type="InterPro" id="IPR025269">
    <property type="entry name" value="SAM-like_dom"/>
</dbReference>
<protein>
    <submittedName>
        <fullName evidence="3">Integrase</fullName>
    </submittedName>
</protein>
<dbReference type="PANTHER" id="PTHR30349">
    <property type="entry name" value="PHAGE INTEGRASE-RELATED"/>
    <property type="match status" value="1"/>
</dbReference>
<dbReference type="EMBL" id="JRGF01000012">
    <property type="protein sequence ID" value="KHE41329.1"/>
    <property type="molecule type" value="Genomic_DNA"/>
</dbReference>
<feature type="domain" description="Tyr recombinase" evidence="2">
    <location>
        <begin position="198"/>
        <end position="365"/>
    </location>
</feature>
<proteinExistence type="predicted"/>
<dbReference type="Pfam" id="PF13102">
    <property type="entry name" value="Phage_int_SAM_5"/>
    <property type="match status" value="1"/>
</dbReference>
<evidence type="ECO:0000256" key="1">
    <source>
        <dbReference type="ARBA" id="ARBA00023172"/>
    </source>
</evidence>
<keyword evidence="1" id="KW-0233">DNA recombination</keyword>
<evidence type="ECO:0000313" key="4">
    <source>
        <dbReference type="Proteomes" id="UP000030889"/>
    </source>
</evidence>
<dbReference type="InterPro" id="IPR002104">
    <property type="entry name" value="Integrase_catalytic"/>
</dbReference>
<gene>
    <name evidence="3" type="ORF">LG35_08835</name>
</gene>
<evidence type="ECO:0000259" key="2">
    <source>
        <dbReference type="PROSITE" id="PS51898"/>
    </source>
</evidence>
<dbReference type="InterPro" id="IPR011010">
    <property type="entry name" value="DNA_brk_join_enz"/>
</dbReference>
<dbReference type="PROSITE" id="PS51898">
    <property type="entry name" value="TYR_RECOMBINASE"/>
    <property type="match status" value="1"/>
</dbReference>
<keyword evidence="4" id="KW-1185">Reference proteome</keyword>
<evidence type="ECO:0000313" key="3">
    <source>
        <dbReference type="EMBL" id="KHE41329.1"/>
    </source>
</evidence>
<sequence>MIMKCPKVTLRSRPISHGRRSLYLDYYPAIRIPDTMKKTRTETLGIYVYARPRSQHEKSHNDEMYRKARLIASTRLPAIINKQYGFLDTTRGNRDFLEYFRQIVGEHNSSLWKGCYNHFRFFVKNSCICAEVDIELCRKFRSYLLSAHQFRDPTRPLAHSSIVNYYLKFLSLLHNAYRDHMIEEDLAIQMEYIARKPTRREFLTPSELRTLSQTPCEIHVLKRASLFSCETGLRLSDVLALKWEDIVPNLEGNGYNMRIRTVKTDEEGLLPLSDTALQLCGPRSTGTVFKGFTRSMTDRPLKRWLEDAGITKRITFHCFRHTYAVLQLASGTNIYTLSKMMLHKSIRSTEIYLDLLEETKLETVGRISIYIDPEMFDE</sequence>
<dbReference type="CDD" id="cd01185">
    <property type="entry name" value="INTN1_C_like"/>
    <property type="match status" value="1"/>
</dbReference>